<keyword evidence="5 17" id="KW-0732">Signal</keyword>
<evidence type="ECO:0000256" key="10">
    <source>
        <dbReference type="ARBA" id="ARBA00023157"/>
    </source>
</evidence>
<feature type="compositionally biased region" description="Low complexity" evidence="16">
    <location>
        <begin position="349"/>
        <end position="367"/>
    </location>
</feature>
<evidence type="ECO:0000256" key="3">
    <source>
        <dbReference type="ARBA" id="ARBA00022525"/>
    </source>
</evidence>
<comment type="catalytic activity">
    <reaction evidence="14">
        <text>[(1-&gt;4)-beta-D-glucosyl]n+m + reduced acceptor + O2 = 4-dehydro-beta-D-glucosyl-[(1-&gt;4)-beta-D-glucosyl]n-1 + [(1-&gt;4)-beta-D-glucosyl]m + acceptor + H2O.</text>
        <dbReference type="EC" id="1.14.99.56"/>
    </reaction>
</comment>
<evidence type="ECO:0000256" key="1">
    <source>
        <dbReference type="ARBA" id="ARBA00001973"/>
    </source>
</evidence>
<evidence type="ECO:0000256" key="7">
    <source>
        <dbReference type="ARBA" id="ARBA00023002"/>
    </source>
</evidence>
<dbReference type="PANTHER" id="PTHR33353">
    <property type="entry name" value="PUTATIVE (AFU_ORTHOLOGUE AFUA_1G12560)-RELATED"/>
    <property type="match status" value="1"/>
</dbReference>
<keyword evidence="7" id="KW-0560">Oxidoreductase</keyword>
<feature type="domain" description="Auxiliary Activity family 9 catalytic" evidence="18">
    <location>
        <begin position="18"/>
        <end position="236"/>
    </location>
</feature>
<evidence type="ECO:0000256" key="17">
    <source>
        <dbReference type="SAM" id="SignalP"/>
    </source>
</evidence>
<feature type="compositionally biased region" description="Acidic residues" evidence="16">
    <location>
        <begin position="414"/>
        <end position="425"/>
    </location>
</feature>
<feature type="compositionally biased region" description="Acidic residues" evidence="16">
    <location>
        <begin position="389"/>
        <end position="402"/>
    </location>
</feature>
<feature type="chain" id="PRO_5013158465" description="lytic cellulose monooxygenase (C4-dehydrogenating)" evidence="17">
    <location>
        <begin position="18"/>
        <end position="446"/>
    </location>
</feature>
<evidence type="ECO:0000256" key="5">
    <source>
        <dbReference type="ARBA" id="ARBA00022729"/>
    </source>
</evidence>
<evidence type="ECO:0000256" key="14">
    <source>
        <dbReference type="ARBA" id="ARBA00045077"/>
    </source>
</evidence>
<keyword evidence="11" id="KW-0119">Carbohydrate metabolism</keyword>
<dbReference type="Proteomes" id="UP000186583">
    <property type="component" value="Unassembled WGS sequence"/>
</dbReference>
<dbReference type="EC" id="1.14.99.56" evidence="15"/>
<comment type="caution">
    <text evidence="19">The sequence shown here is derived from an EMBL/GenBank/DDBJ whole genome shotgun (WGS) entry which is preliminary data.</text>
</comment>
<keyword evidence="8" id="KW-0186">Copper</keyword>
<evidence type="ECO:0000313" key="19">
    <source>
        <dbReference type="EMBL" id="OLN87460.1"/>
    </source>
</evidence>
<dbReference type="InterPro" id="IPR005103">
    <property type="entry name" value="AA9_LPMO"/>
</dbReference>
<evidence type="ECO:0000256" key="13">
    <source>
        <dbReference type="ARBA" id="ARBA00044502"/>
    </source>
</evidence>
<protein>
    <recommendedName>
        <fullName evidence="15">lytic cellulose monooxygenase (C4-dehydrogenating)</fullName>
        <ecNumber evidence="15">1.14.99.56</ecNumber>
    </recommendedName>
</protein>
<reference evidence="19 20" key="1">
    <citation type="submission" date="2016-11" db="EMBL/GenBank/DDBJ databases">
        <title>Draft Genome Assembly of Colletotrichum chlorophyti a pathogen of herbaceous plants.</title>
        <authorList>
            <person name="Gan P."/>
            <person name="Narusaka M."/>
            <person name="Tsushima A."/>
            <person name="Narusaka Y."/>
            <person name="Takano Y."/>
            <person name="Shirasu K."/>
        </authorList>
    </citation>
    <scope>NUCLEOTIDE SEQUENCE [LARGE SCALE GENOMIC DNA]</scope>
    <source>
        <strain evidence="19 20">NTL11</strain>
    </source>
</reference>
<feature type="compositionally biased region" description="Low complexity" evidence="16">
    <location>
        <begin position="319"/>
        <end position="337"/>
    </location>
</feature>
<evidence type="ECO:0000256" key="8">
    <source>
        <dbReference type="ARBA" id="ARBA00023008"/>
    </source>
</evidence>
<evidence type="ECO:0000256" key="2">
    <source>
        <dbReference type="ARBA" id="ARBA00004613"/>
    </source>
</evidence>
<evidence type="ECO:0000256" key="16">
    <source>
        <dbReference type="SAM" id="MobiDB-lite"/>
    </source>
</evidence>
<dbReference type="AlphaFoldDB" id="A0A1Q8RT09"/>
<keyword evidence="9 19" id="KW-0503">Monooxygenase</keyword>
<keyword evidence="6" id="KW-0136">Cellulose degradation</keyword>
<dbReference type="EMBL" id="MPGH01000093">
    <property type="protein sequence ID" value="OLN87460.1"/>
    <property type="molecule type" value="Genomic_DNA"/>
</dbReference>
<organism evidence="19 20">
    <name type="scientific">Colletotrichum chlorophyti</name>
    <dbReference type="NCBI Taxonomy" id="708187"/>
    <lineage>
        <taxon>Eukaryota</taxon>
        <taxon>Fungi</taxon>
        <taxon>Dikarya</taxon>
        <taxon>Ascomycota</taxon>
        <taxon>Pezizomycotina</taxon>
        <taxon>Sordariomycetes</taxon>
        <taxon>Hypocreomycetidae</taxon>
        <taxon>Glomerellales</taxon>
        <taxon>Glomerellaceae</taxon>
        <taxon>Colletotrichum</taxon>
    </lineage>
</organism>
<dbReference type="Pfam" id="PF03443">
    <property type="entry name" value="AA9"/>
    <property type="match status" value="1"/>
</dbReference>
<dbReference type="Gene3D" id="2.70.50.70">
    <property type="match status" value="1"/>
</dbReference>
<dbReference type="GO" id="GO:0030245">
    <property type="term" value="P:cellulose catabolic process"/>
    <property type="evidence" value="ECO:0007669"/>
    <property type="project" value="UniProtKB-KW"/>
</dbReference>
<comment type="subcellular location">
    <subcellularLocation>
        <location evidence="2">Secreted</location>
    </subcellularLocation>
</comment>
<keyword evidence="4" id="KW-0479">Metal-binding</keyword>
<evidence type="ECO:0000256" key="4">
    <source>
        <dbReference type="ARBA" id="ARBA00022723"/>
    </source>
</evidence>
<comment type="similarity">
    <text evidence="13">Belongs to the polysaccharide monooxygenase AA9 family.</text>
</comment>
<gene>
    <name evidence="19" type="ORF">CCHL11_09105</name>
</gene>
<dbReference type="GO" id="GO:0005576">
    <property type="term" value="C:extracellular region"/>
    <property type="evidence" value="ECO:0007669"/>
    <property type="project" value="UniProtKB-SubCell"/>
</dbReference>
<dbReference type="InterPro" id="IPR049892">
    <property type="entry name" value="AA9"/>
</dbReference>
<dbReference type="GO" id="GO:0004497">
    <property type="term" value="F:monooxygenase activity"/>
    <property type="evidence" value="ECO:0007669"/>
    <property type="project" value="UniProtKB-KW"/>
</dbReference>
<comment type="cofactor">
    <cofactor evidence="1">
        <name>Cu(2+)</name>
        <dbReference type="ChEBI" id="CHEBI:29036"/>
    </cofactor>
</comment>
<evidence type="ECO:0000256" key="6">
    <source>
        <dbReference type="ARBA" id="ARBA00023001"/>
    </source>
</evidence>
<feature type="compositionally biased region" description="Low complexity" evidence="16">
    <location>
        <begin position="269"/>
        <end position="288"/>
    </location>
</feature>
<feature type="compositionally biased region" description="Acidic residues" evidence="16">
    <location>
        <begin position="338"/>
        <end position="348"/>
    </location>
</feature>
<dbReference type="GO" id="GO:0046872">
    <property type="term" value="F:metal ion binding"/>
    <property type="evidence" value="ECO:0007669"/>
    <property type="project" value="UniProtKB-KW"/>
</dbReference>
<dbReference type="OrthoDB" id="4849160at2759"/>
<feature type="compositionally biased region" description="Acidic residues" evidence="16">
    <location>
        <begin position="289"/>
        <end position="299"/>
    </location>
</feature>
<evidence type="ECO:0000256" key="12">
    <source>
        <dbReference type="ARBA" id="ARBA00023326"/>
    </source>
</evidence>
<dbReference type="CDD" id="cd21175">
    <property type="entry name" value="LPMO_AA9"/>
    <property type="match status" value="1"/>
</dbReference>
<evidence type="ECO:0000256" key="9">
    <source>
        <dbReference type="ARBA" id="ARBA00023033"/>
    </source>
</evidence>
<dbReference type="PANTHER" id="PTHR33353:SF6">
    <property type="entry name" value="ENDOGLUCANASE IV"/>
    <property type="match status" value="1"/>
</dbReference>
<sequence length="446" mass="46164">MKYTITSLLGSAALVAAHGVVDFGIIGGENYTFYNPYQDPYMNPKPERISRPVAGNGPVEDVTSIDIQCGGYSAGGVKGSSPAALVAKAAAGSDVTLHWTLWPESHIGPVITYMAKCPEAGCSSWQPGTDKVWFKVQEGGRDGTSNTWAATPLMKAGNEGVKYTVPECIEPGQYLVRHEIIALHASYQYPGAQFYPGCHQLEVTGSGSTSPADLVAFPGAYSPTDAGITYDAYKAQEYTIPGPKLFTCGAGSGSGSAPVSSAAPVATSAPAATSAPSATVSSAASPTEAADDEYDEDCPAEPSVTPTPVYDDDEDDCPAESQTSSSAVSAAAAPTLTPEEEDEDDCPAEPETPTTTAAPVATPSSAAGDDDYEDDCPAETPSATPTPVYDDDEDDCPAETEDPVAATPTPTEPAGDDYDDEEDCPAETPSATAVAKRMSLHERRLA</sequence>
<feature type="region of interest" description="Disordered" evidence="16">
    <location>
        <begin position="269"/>
        <end position="446"/>
    </location>
</feature>
<keyword evidence="3" id="KW-0964">Secreted</keyword>
<evidence type="ECO:0000256" key="15">
    <source>
        <dbReference type="ARBA" id="ARBA00047174"/>
    </source>
</evidence>
<keyword evidence="10" id="KW-1015">Disulfide bond</keyword>
<feature type="compositionally biased region" description="Acidic residues" evidence="16">
    <location>
        <begin position="368"/>
        <end position="377"/>
    </location>
</feature>
<feature type="signal peptide" evidence="17">
    <location>
        <begin position="1"/>
        <end position="17"/>
    </location>
</feature>
<dbReference type="STRING" id="708187.A0A1Q8RT09"/>
<evidence type="ECO:0000256" key="11">
    <source>
        <dbReference type="ARBA" id="ARBA00023277"/>
    </source>
</evidence>
<evidence type="ECO:0000259" key="18">
    <source>
        <dbReference type="Pfam" id="PF03443"/>
    </source>
</evidence>
<keyword evidence="20" id="KW-1185">Reference proteome</keyword>
<feature type="compositionally biased region" description="Low complexity" evidence="16">
    <location>
        <begin position="403"/>
        <end position="413"/>
    </location>
</feature>
<name>A0A1Q8RT09_9PEZI</name>
<keyword evidence="12" id="KW-0624">Polysaccharide degradation</keyword>
<proteinExistence type="inferred from homology"/>
<accession>A0A1Q8RT09</accession>
<evidence type="ECO:0000313" key="20">
    <source>
        <dbReference type="Proteomes" id="UP000186583"/>
    </source>
</evidence>